<keyword evidence="1" id="KW-0732">Signal</keyword>
<name>I8TBR9_9GAMM</name>
<dbReference type="EMBL" id="AKGD01000001">
    <property type="protein sequence ID" value="EIT70998.1"/>
    <property type="molecule type" value="Genomic_DNA"/>
</dbReference>
<organism evidence="2 3">
    <name type="scientific">Hydrocarboniphaga effusa AP103</name>
    <dbReference type="NCBI Taxonomy" id="1172194"/>
    <lineage>
        <taxon>Bacteria</taxon>
        <taxon>Pseudomonadati</taxon>
        <taxon>Pseudomonadota</taxon>
        <taxon>Gammaproteobacteria</taxon>
        <taxon>Nevskiales</taxon>
        <taxon>Nevskiaceae</taxon>
        <taxon>Hydrocarboniphaga</taxon>
    </lineage>
</organism>
<dbReference type="GO" id="GO:0004252">
    <property type="term" value="F:serine-type endopeptidase activity"/>
    <property type="evidence" value="ECO:0007669"/>
    <property type="project" value="InterPro"/>
</dbReference>
<dbReference type="PANTHER" id="PTHR43019:SF23">
    <property type="entry name" value="PROTEASE DO-LIKE 5, CHLOROPLASTIC"/>
    <property type="match status" value="1"/>
</dbReference>
<dbReference type="Gene3D" id="2.40.10.120">
    <property type="match status" value="1"/>
</dbReference>
<evidence type="ECO:0000313" key="2">
    <source>
        <dbReference type="EMBL" id="EIT70998.1"/>
    </source>
</evidence>
<evidence type="ECO:0000313" key="3">
    <source>
        <dbReference type="Proteomes" id="UP000003704"/>
    </source>
</evidence>
<dbReference type="PRINTS" id="PR00834">
    <property type="entry name" value="PROTEASES2C"/>
</dbReference>
<dbReference type="AlphaFoldDB" id="I8TBR9"/>
<feature type="signal peptide" evidence="1">
    <location>
        <begin position="1"/>
        <end position="30"/>
    </location>
</feature>
<dbReference type="GO" id="GO:0006508">
    <property type="term" value="P:proteolysis"/>
    <property type="evidence" value="ECO:0007669"/>
    <property type="project" value="InterPro"/>
</dbReference>
<dbReference type="SUPFAM" id="SSF50494">
    <property type="entry name" value="Trypsin-like serine proteases"/>
    <property type="match status" value="1"/>
</dbReference>
<dbReference type="InterPro" id="IPR009003">
    <property type="entry name" value="Peptidase_S1_PA"/>
</dbReference>
<dbReference type="Pfam" id="PF13365">
    <property type="entry name" value="Trypsin_2"/>
    <property type="match status" value="1"/>
</dbReference>
<gene>
    <name evidence="2" type="ORF">WQQ_11350</name>
</gene>
<keyword evidence="3" id="KW-1185">Reference proteome</keyword>
<feature type="chain" id="PRO_5003714476" description="Serine protease" evidence="1">
    <location>
        <begin position="31"/>
        <end position="353"/>
    </location>
</feature>
<protein>
    <recommendedName>
        <fullName evidence="4">Serine protease</fullName>
    </recommendedName>
</protein>
<accession>I8TBR9</accession>
<dbReference type="RefSeq" id="WP_007184090.1">
    <property type="nucleotide sequence ID" value="NZ_AKGD01000001.1"/>
</dbReference>
<dbReference type="Proteomes" id="UP000003704">
    <property type="component" value="Unassembled WGS sequence"/>
</dbReference>
<proteinExistence type="predicted"/>
<dbReference type="OrthoDB" id="1522627at2"/>
<dbReference type="InterPro" id="IPR001940">
    <property type="entry name" value="Peptidase_S1C"/>
</dbReference>
<sequence length="353" mass="37708">MKTKLKPFAASAWLLALAAGGLSATLPATAAEPRQNSAPAYEEIYLVQPNKDPRNVFPRVVREFKDMGYQVHAVNEQRFLGKAEGTGFLVSKTGHLLTAAHVLEGQKTATVWLDGARYEADLVDQDAKNDLAMLKLRTDTPLAVAPLSFSREAALSLGSDIYTVGHAGTRAESARLSKGMVSALASHDGSDRHVQFSSDRRLGSSGAPLLNADGAVIGMVQKASARGRDADAHHLALRGEQLTDYVRTVSADTFGELSFDRSGSMEQAARAVAKVKSGVVADGSQDKPRLVATVDYTTFADKHPRFGDFKVTVADLDTNQVVATAGEGRHNVSRSEESVIRSTFGDVRSALGK</sequence>
<evidence type="ECO:0000256" key="1">
    <source>
        <dbReference type="SAM" id="SignalP"/>
    </source>
</evidence>
<dbReference type="PANTHER" id="PTHR43019">
    <property type="entry name" value="SERINE ENDOPROTEASE DEGS"/>
    <property type="match status" value="1"/>
</dbReference>
<reference evidence="2 3" key="1">
    <citation type="journal article" date="2012" name="J. Bacteriol.">
        <title>Genome Sequence of n-Alkane-Degrading Hydrocarboniphaga effusa Strain AP103T (ATCC BAA-332T).</title>
        <authorList>
            <person name="Chang H.K."/>
            <person name="Zylstra G.J."/>
            <person name="Chae J.C."/>
        </authorList>
    </citation>
    <scope>NUCLEOTIDE SEQUENCE [LARGE SCALE GENOMIC DNA]</scope>
    <source>
        <strain evidence="2 3">AP103</strain>
    </source>
</reference>
<comment type="caution">
    <text evidence="2">The sequence shown here is derived from an EMBL/GenBank/DDBJ whole genome shotgun (WGS) entry which is preliminary data.</text>
</comment>
<evidence type="ECO:0008006" key="4">
    <source>
        <dbReference type="Google" id="ProtNLM"/>
    </source>
</evidence>
<dbReference type="STRING" id="1172194.WQQ_11350"/>